<keyword evidence="3 12" id="KW-0678">Repressor</keyword>
<feature type="domain" description="Papillomavirus E2 N-terminal" evidence="14">
    <location>
        <begin position="10"/>
        <end position="206"/>
    </location>
</feature>
<evidence type="ECO:0000259" key="15">
    <source>
        <dbReference type="Pfam" id="PF00511"/>
    </source>
</evidence>
<dbReference type="GO" id="GO:0003700">
    <property type="term" value="F:DNA-binding transcription factor activity"/>
    <property type="evidence" value="ECO:0007669"/>
    <property type="project" value="UniProtKB-UniRule"/>
</dbReference>
<dbReference type="InterPro" id="IPR033668">
    <property type="entry name" value="Reg_prot_E2"/>
</dbReference>
<feature type="cross-link" description="Glycyl lysine isopeptide (Lys-Gly) (interchain with G-Cter in SUMO)" evidence="12">
    <location>
        <position position="322"/>
    </location>
</feature>
<evidence type="ECO:0000256" key="4">
    <source>
        <dbReference type="ARBA" id="ARBA00022518"/>
    </source>
</evidence>
<dbReference type="InterPro" id="IPR042504">
    <property type="entry name" value="Regulatory_protein_E2_N_2"/>
</dbReference>
<dbReference type="InterPro" id="IPR042503">
    <property type="entry name" value="Regulatory_protein_E2_N_1"/>
</dbReference>
<evidence type="ECO:0000256" key="12">
    <source>
        <dbReference type="HAMAP-Rule" id="MF_04001"/>
    </source>
</evidence>
<comment type="caution">
    <text evidence="12">Lacks conserved residue(s) required for the propagation of feature annotation.</text>
</comment>
<protein>
    <recommendedName>
        <fullName evidence="12">Regulatory protein E2</fullName>
    </recommendedName>
</protein>
<dbReference type="InterPro" id="IPR000427">
    <property type="entry name" value="Papillomavirus_E2_C"/>
</dbReference>
<dbReference type="SUPFAM" id="SSF51332">
    <property type="entry name" value="E2 regulatory, transactivation domain"/>
    <property type="match status" value="1"/>
</dbReference>
<keyword evidence="9 12" id="KW-0238">DNA-binding</keyword>
<dbReference type="InterPro" id="IPR036050">
    <property type="entry name" value="Regulatory_protein_E2_N"/>
</dbReference>
<evidence type="ECO:0000256" key="11">
    <source>
        <dbReference type="ARBA" id="ARBA00023163"/>
    </source>
</evidence>
<feature type="region of interest" description="Disordered" evidence="13">
    <location>
        <begin position="216"/>
        <end position="301"/>
    </location>
</feature>
<accession>A0A2D2ALP5</accession>
<evidence type="ECO:0000256" key="10">
    <source>
        <dbReference type="ARBA" id="ARBA00023159"/>
    </source>
</evidence>
<keyword evidence="8 12" id="KW-0805">Transcription regulation</keyword>
<evidence type="ECO:0000256" key="1">
    <source>
        <dbReference type="ARBA" id="ARBA00004147"/>
    </source>
</evidence>
<dbReference type="GO" id="GO:0006260">
    <property type="term" value="P:DNA replication"/>
    <property type="evidence" value="ECO:0007669"/>
    <property type="project" value="UniProtKB-KW"/>
</dbReference>
<comment type="PTM">
    <text evidence="12">Phosphorylated.</text>
</comment>
<name>A0A2D2ALP5_9PAPI</name>
<dbReference type="HAMAP" id="MF_04001">
    <property type="entry name" value="PPV_E2"/>
    <property type="match status" value="1"/>
</dbReference>
<comment type="function">
    <text evidence="12">Plays a role in the initiation of viral DNA replication. A dimer of E2 interacts with a dimer of E1 in order to improve specificity of E1 DNA binding activity. Once the complex recognizes and binds DNA at specific sites, the E2 dimer is removed from DNA. E2 also regulates viral transcription through binding to the E2RE response element (5'-ACCNNNNNNGGT-3') present in multiple copies in the regulatory regions of the viral genome. Activates or represses transcription depending on E2RE's position with regards to proximal promoter elements including the TATA-box. Repression occurs by sterically hindering the assembly of the transcription initiation complex.</text>
</comment>
<feature type="region of interest" description="DNA-binding domain" evidence="12">
    <location>
        <begin position="315"/>
        <end position="398"/>
    </location>
</feature>
<dbReference type="InterPro" id="IPR035975">
    <property type="entry name" value="E2/EBNA1_C_sf"/>
</dbReference>
<evidence type="ECO:0000256" key="6">
    <source>
        <dbReference type="ARBA" id="ARBA00022562"/>
    </source>
</evidence>
<keyword evidence="7 12" id="KW-0235">DNA replication</keyword>
<dbReference type="Pfam" id="PF00508">
    <property type="entry name" value="PPV_E2_N"/>
    <property type="match status" value="1"/>
</dbReference>
<dbReference type="GO" id="GO:0039693">
    <property type="term" value="P:viral DNA genome replication"/>
    <property type="evidence" value="ECO:0007669"/>
    <property type="project" value="UniProtKB-UniRule"/>
</dbReference>
<dbReference type="Gene3D" id="2.170.200.10">
    <property type="entry name" value="Papillomavirus E2 early protein domain"/>
    <property type="match status" value="1"/>
</dbReference>
<dbReference type="SUPFAM" id="SSF54957">
    <property type="entry name" value="Viral DNA-binding domain"/>
    <property type="match status" value="1"/>
</dbReference>
<evidence type="ECO:0000256" key="3">
    <source>
        <dbReference type="ARBA" id="ARBA00022491"/>
    </source>
</evidence>
<dbReference type="InterPro" id="IPR001866">
    <property type="entry name" value="PPV_E2_N"/>
</dbReference>
<dbReference type="GO" id="GO:0003677">
    <property type="term" value="F:DNA binding"/>
    <property type="evidence" value="ECO:0007669"/>
    <property type="project" value="UniProtKB-UniRule"/>
</dbReference>
<comment type="similarity">
    <text evidence="12">Belongs to the papillomaviridae E2 protein family.</text>
</comment>
<comment type="similarity">
    <text evidence="2">Belongs to the papillomaviridae E8^E2C protein family.</text>
</comment>
<evidence type="ECO:0000256" key="7">
    <source>
        <dbReference type="ARBA" id="ARBA00022705"/>
    </source>
</evidence>
<comment type="subcellular location">
    <subcellularLocation>
        <location evidence="1 12">Host nucleus</location>
    </subcellularLocation>
</comment>
<dbReference type="Proteomes" id="UP000290658">
    <property type="component" value="Segment"/>
</dbReference>
<keyword evidence="12" id="KW-0832">Ubl conjugation</keyword>
<proteinExistence type="inferred from homology"/>
<dbReference type="GO" id="GO:0006275">
    <property type="term" value="P:regulation of DNA replication"/>
    <property type="evidence" value="ECO:0007669"/>
    <property type="project" value="UniProtKB-UniRule"/>
</dbReference>
<dbReference type="Pfam" id="PF00511">
    <property type="entry name" value="PPV_E2_C"/>
    <property type="match status" value="1"/>
</dbReference>
<dbReference type="EMBL" id="MF588718">
    <property type="protein sequence ID" value="ATQ38369.1"/>
    <property type="molecule type" value="Genomic_DNA"/>
</dbReference>
<sequence length="398" mass="45244">MKKKQMETQETLTARFVAQQEVQLSLIEKESTVLEDHILYYEAVRKEHVLAYYAKKEGFARLGLQPLAATAVSEYRAKEAIHIGILLKSLQKSEYGLEPWTLADVSAELLNTPPKNCFKKGVFNVTVYFDNDVQNSYPYTCWNYIYYQDENNRWHKTEGLVDANGLFFKEKNGDSTYFTVFQPDAEKYGQKGQWTIKYKDKTIFASVSSFSRSVPEPAEVLESSPDAPSTSQVSGKRRRETEEDSDPQSPSSSNIELRRGRRKQQRKSATTRVRGGTTGGSNNSAPTPEEVGSGTRSLPRHGYPRLRRLQEEARDPPLIIIKGPANTLKCWRWRCYNRHAHLFLCCSTVFHWVGDESNKTASARVLLAFGSTCERQAFLETVHLPKNASYDLGNLNSL</sequence>
<reference evidence="16" key="1">
    <citation type="journal article" date="2018" name="MSphere">
        <title>Metagenomic Discovery of 83 New Human Papillomavirus Types in Patients with Immunodeficiency.</title>
        <authorList>
            <person name="Pastrana D.V."/>
            <person name="Peretti A."/>
            <person name="Welch N.L."/>
            <person name="Borgogna C."/>
            <person name="Olivero C."/>
            <person name="Badolato R."/>
            <person name="Notarangelo L.D."/>
            <person name="Gariglio M."/>
            <person name="FitzGerald P.C."/>
            <person name="McIntosh C.E."/>
            <person name="Reeves J."/>
            <person name="Starrett G.J."/>
            <person name="Bliskovsky V."/>
            <person name="Velez D."/>
            <person name="Brownell I."/>
            <person name="Yarchoan R."/>
            <person name="Wyvill K.M."/>
            <person name="Uldrick T.S."/>
            <person name="Maldarelli F."/>
            <person name="Lisco A."/>
            <person name="Sereti I."/>
            <person name="Gonzalez C.M."/>
            <person name="Androphy E.J."/>
            <person name="McBride A.A."/>
            <person name="Van Doorslaer K."/>
            <person name="Garcia F."/>
            <person name="Dvoretzky I."/>
            <person name="Liu J.S."/>
            <person name="Han J."/>
            <person name="Murphy P.M."/>
            <person name="McDermott D.H."/>
            <person name="Buck C.B."/>
        </authorList>
    </citation>
    <scope>NUCLEOTIDE SEQUENCE</scope>
    <source>
        <strain evidence="16">Gamma12_w11c13</strain>
    </source>
</reference>
<dbReference type="GO" id="GO:0006351">
    <property type="term" value="P:DNA-templated transcription"/>
    <property type="evidence" value="ECO:0007669"/>
    <property type="project" value="UniProtKB-UniRule"/>
</dbReference>
<organism evidence="16">
    <name type="scientific">Gammapapillomavirus 12</name>
    <dbReference type="NCBI Taxonomy" id="1513257"/>
    <lineage>
        <taxon>Viruses</taxon>
        <taxon>Monodnaviria</taxon>
        <taxon>Shotokuvirae</taxon>
        <taxon>Cossaviricota</taxon>
        <taxon>Papovaviricetes</taxon>
        <taxon>Zurhausenvirales</taxon>
        <taxon>Papillomaviridae</taxon>
        <taxon>Firstpapillomavirinae</taxon>
        <taxon>Gammapapillomavirus</taxon>
    </lineage>
</organism>
<evidence type="ECO:0000256" key="9">
    <source>
        <dbReference type="ARBA" id="ARBA00023125"/>
    </source>
</evidence>
<evidence type="ECO:0000256" key="13">
    <source>
        <dbReference type="SAM" id="MobiDB-lite"/>
    </source>
</evidence>
<evidence type="ECO:0000256" key="2">
    <source>
        <dbReference type="ARBA" id="ARBA00007794"/>
    </source>
</evidence>
<dbReference type="GO" id="GO:0000166">
    <property type="term" value="F:nucleotide binding"/>
    <property type="evidence" value="ECO:0007669"/>
    <property type="project" value="UniProtKB-UniRule"/>
</dbReference>
<comment type="subunit">
    <text evidence="12">Binds DNA as homodimer. Interacts with protein E1; this interaction greatly increases E1 DNA-binding activity. Interacts with protein L1; this interaction enhances E2-dependent replication and transcription activation. Interacts with protein L2; this interaction inhibits E2 transcriptional activity but not DNA replication function E2. Interacts with protein E7; this interaction inhibits E7 oncogenic activity. Interacts with host TAF1; this interaction modulates E2-dependent transcriptional regulation. Interacts with host BRD4; this interaction mediates E2 transcriptional activation function. Additionally, the interaction with host BRD4 on mitotic chromosomes mediates tethering of the viral genome. Interacts with host TOPBP1; this interaction is required for optimal viral DNA replication.</text>
</comment>
<keyword evidence="6 12" id="KW-1048">Host nucleus</keyword>
<keyword evidence="4 12" id="KW-0244">Early protein</keyword>
<dbReference type="InterPro" id="IPR012677">
    <property type="entry name" value="Nucleotide-bd_a/b_plait_sf"/>
</dbReference>
<feature type="domain" description="Papillomavirus E2 C-terminal" evidence="15">
    <location>
        <begin position="317"/>
        <end position="394"/>
    </location>
</feature>
<keyword evidence="5 12" id="KW-0597">Phosphoprotein</keyword>
<evidence type="ECO:0000313" key="16">
    <source>
        <dbReference type="EMBL" id="ATQ38369.1"/>
    </source>
</evidence>
<comment type="PTM">
    <text evidence="12">Sumoylation plays a regulatory role in E2 transcriptional activity.</text>
</comment>
<evidence type="ECO:0000259" key="14">
    <source>
        <dbReference type="Pfam" id="PF00508"/>
    </source>
</evidence>
<evidence type="ECO:0000256" key="8">
    <source>
        <dbReference type="ARBA" id="ARBA00023015"/>
    </source>
</evidence>
<keyword evidence="10 12" id="KW-0010">Activator</keyword>
<dbReference type="Gene3D" id="3.30.70.330">
    <property type="match status" value="1"/>
</dbReference>
<dbReference type="Gene3D" id="1.10.287.30">
    <property type="entry name" value="E2 (early) protein, N terminal domain, subdomain 1"/>
    <property type="match status" value="1"/>
</dbReference>
<keyword evidence="12" id="KW-1017">Isopeptide bond</keyword>
<keyword evidence="11 12" id="KW-0804">Transcription</keyword>
<gene>
    <name evidence="12 16" type="primary">E2</name>
</gene>
<dbReference type="GO" id="GO:0042025">
    <property type="term" value="C:host cell nucleus"/>
    <property type="evidence" value="ECO:0007669"/>
    <property type="project" value="UniProtKB-SubCell"/>
</dbReference>
<evidence type="ECO:0000256" key="5">
    <source>
        <dbReference type="ARBA" id="ARBA00022553"/>
    </source>
</evidence>